<name>A0A6N7PPH5_9BACT</name>
<comment type="caution">
    <text evidence="4">The sequence shown here is derived from an EMBL/GenBank/DDBJ whole genome shotgun (WGS) entry which is preliminary data.</text>
</comment>
<evidence type="ECO:0000256" key="1">
    <source>
        <dbReference type="ARBA" id="ARBA00011084"/>
    </source>
</evidence>
<evidence type="ECO:0000313" key="5">
    <source>
        <dbReference type="Proteomes" id="UP000440224"/>
    </source>
</evidence>
<dbReference type="OrthoDB" id="5504780at2"/>
<evidence type="ECO:0000256" key="2">
    <source>
        <dbReference type="ARBA" id="ARBA00021539"/>
    </source>
</evidence>
<dbReference type="InterPro" id="IPR010055">
    <property type="entry name" value="T2SS_protein-GspJ"/>
</dbReference>
<dbReference type="PROSITE" id="PS00409">
    <property type="entry name" value="PROKAR_NTER_METHYL"/>
    <property type="match status" value="1"/>
</dbReference>
<dbReference type="InterPro" id="IPR045584">
    <property type="entry name" value="Pilin-like"/>
</dbReference>
<reference evidence="4 5" key="1">
    <citation type="submission" date="2019-10" db="EMBL/GenBank/DDBJ databases">
        <title>A soil myxobacterium in the family Polyangiaceae.</title>
        <authorList>
            <person name="Li Y."/>
            <person name="Wang J."/>
        </authorList>
    </citation>
    <scope>NUCLEOTIDE SEQUENCE [LARGE SCALE GENOMIC DNA]</scope>
    <source>
        <strain evidence="4 5">DSM 14734</strain>
    </source>
</reference>
<keyword evidence="5" id="KW-1185">Reference proteome</keyword>
<dbReference type="Pfam" id="PF11612">
    <property type="entry name" value="T2SSJ"/>
    <property type="match status" value="1"/>
</dbReference>
<dbReference type="GO" id="GO:0015628">
    <property type="term" value="P:protein secretion by the type II secretion system"/>
    <property type="evidence" value="ECO:0007669"/>
    <property type="project" value="InterPro"/>
</dbReference>
<dbReference type="SUPFAM" id="SSF54523">
    <property type="entry name" value="Pili subunits"/>
    <property type="match status" value="1"/>
</dbReference>
<sequence>MRRAYRKHERGVTLIEALMAIGVLALVGSLIYGAFDGMARSRKGLSNINDRYHQGRAAISRVSRDLQMAFVSLHQPLIALQSVRNTAFVGKDDGNLDRVDFTAFAHRRLSRDAHESDQCEVGFFAVRNPDTGGMDLVRRESRHIDLDPAKGGVVNVLAEGVELFDIEYLDPVTAEWTTTWDTTQAGSGQYQRLPLQVRITLVLSGGPGDKPIPFRTRISMPAQNPIAFGVPR</sequence>
<evidence type="ECO:0000256" key="3">
    <source>
        <dbReference type="SAM" id="Phobius"/>
    </source>
</evidence>
<dbReference type="RefSeq" id="WP_153820797.1">
    <property type="nucleotide sequence ID" value="NZ_WJIE01000005.1"/>
</dbReference>
<accession>A0A6N7PPH5</accession>
<protein>
    <recommendedName>
        <fullName evidence="2">Type II secretion system protein J</fullName>
    </recommendedName>
</protein>
<dbReference type="Pfam" id="PF07963">
    <property type="entry name" value="N_methyl"/>
    <property type="match status" value="1"/>
</dbReference>
<dbReference type="GO" id="GO:0015627">
    <property type="term" value="C:type II protein secretion system complex"/>
    <property type="evidence" value="ECO:0007669"/>
    <property type="project" value="InterPro"/>
</dbReference>
<dbReference type="InterPro" id="IPR012902">
    <property type="entry name" value="N_methyl_site"/>
</dbReference>
<evidence type="ECO:0000313" key="4">
    <source>
        <dbReference type="EMBL" id="MRG93958.1"/>
    </source>
</evidence>
<gene>
    <name evidence="4" type="ORF">GF068_18840</name>
</gene>
<feature type="transmembrane region" description="Helical" evidence="3">
    <location>
        <begin position="12"/>
        <end position="35"/>
    </location>
</feature>
<dbReference type="AlphaFoldDB" id="A0A6N7PPH5"/>
<dbReference type="EMBL" id="WJIE01000005">
    <property type="protein sequence ID" value="MRG93958.1"/>
    <property type="molecule type" value="Genomic_DNA"/>
</dbReference>
<proteinExistence type="inferred from homology"/>
<keyword evidence="3" id="KW-1133">Transmembrane helix</keyword>
<dbReference type="Proteomes" id="UP000440224">
    <property type="component" value="Unassembled WGS sequence"/>
</dbReference>
<keyword evidence="3" id="KW-0472">Membrane</keyword>
<comment type="similarity">
    <text evidence="1">Belongs to the GSP J family.</text>
</comment>
<keyword evidence="3" id="KW-0812">Transmembrane</keyword>
<organism evidence="4 5">
    <name type="scientific">Polyangium spumosum</name>
    <dbReference type="NCBI Taxonomy" id="889282"/>
    <lineage>
        <taxon>Bacteria</taxon>
        <taxon>Pseudomonadati</taxon>
        <taxon>Myxococcota</taxon>
        <taxon>Polyangia</taxon>
        <taxon>Polyangiales</taxon>
        <taxon>Polyangiaceae</taxon>
        <taxon>Polyangium</taxon>
    </lineage>
</organism>